<dbReference type="GO" id="GO:0009378">
    <property type="term" value="F:four-way junction helicase activity"/>
    <property type="evidence" value="ECO:0007669"/>
    <property type="project" value="TreeGrafter"/>
</dbReference>
<dbReference type="OrthoDB" id="10261556at2759"/>
<comment type="caution">
    <text evidence="6">The sequence shown here is derived from an EMBL/GenBank/DDBJ whole genome shotgun (WGS) entry which is preliminary data.</text>
</comment>
<keyword evidence="2" id="KW-0378">Hydrolase</keyword>
<keyword evidence="3" id="KW-0238">DNA-binding</keyword>
<dbReference type="GO" id="GO:0000724">
    <property type="term" value="P:double-strand break repair via homologous recombination"/>
    <property type="evidence" value="ECO:0007669"/>
    <property type="project" value="TreeGrafter"/>
</dbReference>
<evidence type="ECO:0000256" key="1">
    <source>
        <dbReference type="ARBA" id="ARBA00005446"/>
    </source>
</evidence>
<proteinExistence type="inferred from homology"/>
<dbReference type="GO" id="GO:0005737">
    <property type="term" value="C:cytoplasm"/>
    <property type="evidence" value="ECO:0007669"/>
    <property type="project" value="TreeGrafter"/>
</dbReference>
<comment type="similarity">
    <text evidence="1">Belongs to the helicase family. RecQ subfamily.</text>
</comment>
<dbReference type="AlphaFoldDB" id="A0A5B7F164"/>
<dbReference type="GO" id="GO:0043138">
    <property type="term" value="F:3'-5' DNA helicase activity"/>
    <property type="evidence" value="ECO:0007669"/>
    <property type="project" value="TreeGrafter"/>
</dbReference>
<sequence>MKLLYVTPEKISASQKFTDLLERLYNHQRLSRFVIDEAHCVSDWGHDFRVRVGLIVSCLHVSIYPIFL</sequence>
<dbReference type="GO" id="GO:0005694">
    <property type="term" value="C:chromosome"/>
    <property type="evidence" value="ECO:0007669"/>
    <property type="project" value="TreeGrafter"/>
</dbReference>
<name>A0A5B7F164_PORTR</name>
<dbReference type="EMBL" id="VSRR010004190">
    <property type="protein sequence ID" value="MPC38853.1"/>
    <property type="molecule type" value="Genomic_DNA"/>
</dbReference>
<evidence type="ECO:0000313" key="7">
    <source>
        <dbReference type="Proteomes" id="UP000324222"/>
    </source>
</evidence>
<evidence type="ECO:0000256" key="2">
    <source>
        <dbReference type="ARBA" id="ARBA00022801"/>
    </source>
</evidence>
<dbReference type="Gene3D" id="3.40.50.300">
    <property type="entry name" value="P-loop containing nucleotide triphosphate hydrolases"/>
    <property type="match status" value="1"/>
</dbReference>
<dbReference type="Proteomes" id="UP000324222">
    <property type="component" value="Unassembled WGS sequence"/>
</dbReference>
<keyword evidence="5" id="KW-0539">Nucleus</keyword>
<protein>
    <submittedName>
        <fullName evidence="6">Bloom syndrome</fullName>
    </submittedName>
</protein>
<evidence type="ECO:0000256" key="5">
    <source>
        <dbReference type="ARBA" id="ARBA00023242"/>
    </source>
</evidence>
<dbReference type="GO" id="GO:0003677">
    <property type="term" value="F:DNA binding"/>
    <property type="evidence" value="ECO:0007669"/>
    <property type="project" value="UniProtKB-KW"/>
</dbReference>
<dbReference type="PROSITE" id="PS00690">
    <property type="entry name" value="DEAH_ATP_HELICASE"/>
    <property type="match status" value="1"/>
</dbReference>
<evidence type="ECO:0000313" key="6">
    <source>
        <dbReference type="EMBL" id="MPC38853.1"/>
    </source>
</evidence>
<gene>
    <name evidence="6" type="primary">Blm_2</name>
    <name evidence="6" type="ORF">E2C01_032369</name>
</gene>
<dbReference type="GO" id="GO:0005634">
    <property type="term" value="C:nucleus"/>
    <property type="evidence" value="ECO:0007669"/>
    <property type="project" value="TreeGrafter"/>
</dbReference>
<dbReference type="InterPro" id="IPR027417">
    <property type="entry name" value="P-loop_NTPase"/>
</dbReference>
<dbReference type="PANTHER" id="PTHR13710">
    <property type="entry name" value="DNA HELICASE RECQ FAMILY MEMBER"/>
    <property type="match status" value="1"/>
</dbReference>
<keyword evidence="7" id="KW-1185">Reference proteome</keyword>
<dbReference type="InterPro" id="IPR002464">
    <property type="entry name" value="DNA/RNA_helicase_DEAH_CS"/>
</dbReference>
<dbReference type="PANTHER" id="PTHR13710:SF153">
    <property type="entry name" value="RECQ-LIKE DNA HELICASE BLM"/>
    <property type="match status" value="1"/>
</dbReference>
<organism evidence="6 7">
    <name type="scientific">Portunus trituberculatus</name>
    <name type="common">Swimming crab</name>
    <name type="synonym">Neptunus trituberculatus</name>
    <dbReference type="NCBI Taxonomy" id="210409"/>
    <lineage>
        <taxon>Eukaryota</taxon>
        <taxon>Metazoa</taxon>
        <taxon>Ecdysozoa</taxon>
        <taxon>Arthropoda</taxon>
        <taxon>Crustacea</taxon>
        <taxon>Multicrustacea</taxon>
        <taxon>Malacostraca</taxon>
        <taxon>Eumalacostraca</taxon>
        <taxon>Eucarida</taxon>
        <taxon>Decapoda</taxon>
        <taxon>Pleocyemata</taxon>
        <taxon>Brachyura</taxon>
        <taxon>Eubrachyura</taxon>
        <taxon>Portunoidea</taxon>
        <taxon>Portunidae</taxon>
        <taxon>Portuninae</taxon>
        <taxon>Portunus</taxon>
    </lineage>
</organism>
<keyword evidence="4" id="KW-0413">Isomerase</keyword>
<accession>A0A5B7F164</accession>
<dbReference type="GO" id="GO:0016787">
    <property type="term" value="F:hydrolase activity"/>
    <property type="evidence" value="ECO:0007669"/>
    <property type="project" value="UniProtKB-KW"/>
</dbReference>
<reference evidence="6 7" key="1">
    <citation type="submission" date="2019-05" db="EMBL/GenBank/DDBJ databases">
        <title>Another draft genome of Portunus trituberculatus and its Hox gene families provides insights of decapod evolution.</title>
        <authorList>
            <person name="Jeong J.-H."/>
            <person name="Song I."/>
            <person name="Kim S."/>
            <person name="Choi T."/>
            <person name="Kim D."/>
            <person name="Ryu S."/>
            <person name="Kim W."/>
        </authorList>
    </citation>
    <scope>NUCLEOTIDE SEQUENCE [LARGE SCALE GENOMIC DNA]</scope>
    <source>
        <tissue evidence="6">Muscle</tissue>
    </source>
</reference>
<evidence type="ECO:0000256" key="3">
    <source>
        <dbReference type="ARBA" id="ARBA00023125"/>
    </source>
</evidence>
<evidence type="ECO:0000256" key="4">
    <source>
        <dbReference type="ARBA" id="ARBA00023235"/>
    </source>
</evidence>
<dbReference type="SUPFAM" id="SSF52540">
    <property type="entry name" value="P-loop containing nucleoside triphosphate hydrolases"/>
    <property type="match status" value="1"/>
</dbReference>